<evidence type="ECO:0000256" key="4">
    <source>
        <dbReference type="ARBA" id="ARBA00023118"/>
    </source>
</evidence>
<dbReference type="InterPro" id="IPR010160">
    <property type="entry name" value="CRISPR-assoc_prot_Cmr5"/>
</dbReference>
<comment type="similarity">
    <text evidence="2">Belongs to the CRISPR system Cmr5 family.</text>
</comment>
<keyword evidence="9" id="KW-1185">Reference proteome</keyword>
<keyword evidence="3" id="KW-0963">Cytoplasm</keyword>
<dbReference type="GO" id="GO:0051607">
    <property type="term" value="P:defense response to virus"/>
    <property type="evidence" value="ECO:0007669"/>
    <property type="project" value="UniProtKB-KW"/>
</dbReference>
<dbReference type="RefSeq" id="WP_284055399.1">
    <property type="nucleotide sequence ID" value="NZ_JAMSLR010000001.1"/>
</dbReference>
<feature type="domain" description="CRISPR type III-associated protein" evidence="7">
    <location>
        <begin position="256"/>
        <end position="432"/>
    </location>
</feature>
<dbReference type="Gene3D" id="1.10.520.30">
    <property type="entry name" value="AF1862-like domain"/>
    <property type="match status" value="1"/>
</dbReference>
<gene>
    <name evidence="8" type="primary">cmr6</name>
    <name evidence="8" type="ORF">NET02_00480</name>
</gene>
<evidence type="ECO:0000256" key="3">
    <source>
        <dbReference type="ARBA" id="ARBA00022490"/>
    </source>
</evidence>
<proteinExistence type="inferred from homology"/>
<evidence type="ECO:0000256" key="5">
    <source>
        <dbReference type="ARBA" id="ARBA00030001"/>
    </source>
</evidence>
<accession>A0AA42B9S1</accession>
<evidence type="ECO:0000259" key="7">
    <source>
        <dbReference type="Pfam" id="PF03787"/>
    </source>
</evidence>
<organism evidence="8 9">
    <name type="scientific">Thermalbibacter longus</name>
    <dbReference type="NCBI Taxonomy" id="2951981"/>
    <lineage>
        <taxon>Bacteria</taxon>
        <taxon>Pseudomonadati</taxon>
        <taxon>Thermomicrobiota</taxon>
        <taxon>Thermomicrobia</taxon>
        <taxon>Thermomicrobiales</taxon>
        <taxon>Thermomicrobiaceae</taxon>
        <taxon>Thermalbibacter</taxon>
    </lineage>
</organism>
<name>A0AA42B9S1_9BACT</name>
<evidence type="ECO:0000313" key="8">
    <source>
        <dbReference type="EMBL" id="MCM8747614.1"/>
    </source>
</evidence>
<dbReference type="NCBIfam" id="TIGR01881">
    <property type="entry name" value="cas_Cmr5"/>
    <property type="match status" value="1"/>
</dbReference>
<dbReference type="InterPro" id="IPR023101">
    <property type="entry name" value="AF1862-like_dom_sf"/>
</dbReference>
<evidence type="ECO:0000256" key="2">
    <source>
        <dbReference type="ARBA" id="ARBA00006161"/>
    </source>
</evidence>
<dbReference type="EMBL" id="JAMSLR010000001">
    <property type="protein sequence ID" value="MCM8747614.1"/>
    <property type="molecule type" value="Genomic_DNA"/>
</dbReference>
<reference evidence="8" key="1">
    <citation type="submission" date="2022-06" db="EMBL/GenBank/DDBJ databases">
        <title>CFH 74404 Thermomicrobiaceae sp.</title>
        <authorList>
            <person name="Ming H."/>
            <person name="Li W.-J."/>
            <person name="Zhao Z."/>
        </authorList>
    </citation>
    <scope>NUCLEOTIDE SEQUENCE</scope>
    <source>
        <strain evidence="8">CFH 74404</strain>
    </source>
</reference>
<dbReference type="SUPFAM" id="SSF158568">
    <property type="entry name" value="AF1862-like"/>
    <property type="match status" value="1"/>
</dbReference>
<comment type="subcellular location">
    <subcellularLocation>
        <location evidence="1">Cytoplasm</location>
    </subcellularLocation>
</comment>
<dbReference type="PANTHER" id="PTHR39965">
    <property type="entry name" value="CRISPR SYSTEM CMR SUBUNIT CMR6"/>
    <property type="match status" value="1"/>
</dbReference>
<comment type="caution">
    <text evidence="8">The sequence shown here is derived from an EMBL/GenBank/DDBJ whole genome shotgun (WGS) entry which is preliminary data.</text>
</comment>
<dbReference type="InterPro" id="IPR005537">
    <property type="entry name" value="RAMP_III_fam"/>
</dbReference>
<dbReference type="InterPro" id="IPR010172">
    <property type="entry name" value="CRISPR-assoc_prot_TM1791"/>
</dbReference>
<dbReference type="NCBIfam" id="TIGR01898">
    <property type="entry name" value="cas_TM1791_cmr6"/>
    <property type="match status" value="1"/>
</dbReference>
<dbReference type="GO" id="GO:0005737">
    <property type="term" value="C:cytoplasm"/>
    <property type="evidence" value="ECO:0007669"/>
    <property type="project" value="UniProtKB-SubCell"/>
</dbReference>
<dbReference type="AlphaFoldDB" id="A0AA42B9S1"/>
<keyword evidence="4" id="KW-0051">Antiviral defense</keyword>
<dbReference type="Pfam" id="PF09701">
    <property type="entry name" value="Cas_Cmr5"/>
    <property type="match status" value="1"/>
</dbReference>
<feature type="region of interest" description="Disordered" evidence="6">
    <location>
        <begin position="131"/>
        <end position="165"/>
    </location>
</feature>
<dbReference type="PANTHER" id="PTHR39965:SF1">
    <property type="entry name" value="CRISPR SYSTEM CMR SUBUNIT CMR6"/>
    <property type="match status" value="1"/>
</dbReference>
<sequence>MSGTTQPSRQRSLEQERAAFAWDCVQHVKKKGWASDYCQLAKGLPAMVQVNGLGQTLAFLDSKGKRQDNEHARLAADLSRWVSTQLLGSERDDLMPWITSQASAAEYRRATAEALAFLNWLRRFAEAELGGRAMSRPHEPRGQRPGGRPRWPPAQQQRSEHSAAVELMRPPLPRSTVDAWERLRSAGELVNPSLLFDRYAVLGAVRENGSRPARRFEHLKAVQAAVGSLAAQELARAYQARWEAMVRAAGAEPWTMRTNSRLVTGLGSGGPLEVGFRFNRLGMPVLPGSGVKGVARAYAELVEGRGEGDPDFLAVFGRAPREGESQEAARAGQLVFFDAIPIEGLELALDVMTPHYPDYYQGKEPWPTPWQNPVPITFLTVAPGTTFAFAVGLRQGVTDPQRRLRALAETWLRQGLAELGFGAKTTSGYGRFVADGGRGS</sequence>
<feature type="compositionally biased region" description="Low complexity" evidence="6">
    <location>
        <begin position="146"/>
        <end position="157"/>
    </location>
</feature>
<dbReference type="CDD" id="cd09749">
    <property type="entry name" value="Cmr5_III-B"/>
    <property type="match status" value="1"/>
</dbReference>
<protein>
    <recommendedName>
        <fullName evidence="5">CRISPR type III-B/RAMP module-associated protein Cmr5</fullName>
    </recommendedName>
</protein>
<evidence type="ECO:0000313" key="9">
    <source>
        <dbReference type="Proteomes" id="UP001165306"/>
    </source>
</evidence>
<evidence type="ECO:0000256" key="1">
    <source>
        <dbReference type="ARBA" id="ARBA00004496"/>
    </source>
</evidence>
<evidence type="ECO:0000256" key="6">
    <source>
        <dbReference type="SAM" id="MobiDB-lite"/>
    </source>
</evidence>
<dbReference type="Pfam" id="PF03787">
    <property type="entry name" value="RAMPs"/>
    <property type="match status" value="1"/>
</dbReference>
<dbReference type="Proteomes" id="UP001165306">
    <property type="component" value="Unassembled WGS sequence"/>
</dbReference>